<dbReference type="InterPro" id="IPR027266">
    <property type="entry name" value="TrmE/GcvT-like"/>
</dbReference>
<protein>
    <recommendedName>
        <fullName evidence="4">GTP-binding protein TrmE N-terminal domain-containing protein</fullName>
    </recommendedName>
</protein>
<evidence type="ECO:0000313" key="3">
    <source>
        <dbReference type="EMBL" id="SVE43809.1"/>
    </source>
</evidence>
<dbReference type="Pfam" id="PF10396">
    <property type="entry name" value="TrmE_N"/>
    <property type="match status" value="1"/>
</dbReference>
<dbReference type="Pfam" id="PF12631">
    <property type="entry name" value="MnmE_helical"/>
    <property type="match status" value="1"/>
</dbReference>
<reference evidence="3" key="1">
    <citation type="submission" date="2018-05" db="EMBL/GenBank/DDBJ databases">
        <authorList>
            <person name="Lanie J.A."/>
            <person name="Ng W.-L."/>
            <person name="Kazmierczak K.M."/>
            <person name="Andrzejewski T.M."/>
            <person name="Davidsen T.M."/>
            <person name="Wayne K.J."/>
            <person name="Tettelin H."/>
            <person name="Glass J.I."/>
            <person name="Rusch D."/>
            <person name="Podicherti R."/>
            <person name="Tsui H.-C.T."/>
            <person name="Winkler M.E."/>
        </authorList>
    </citation>
    <scope>NUCLEOTIDE SEQUENCE</scope>
</reference>
<gene>
    <name evidence="3" type="ORF">METZ01_LOCUS496663</name>
</gene>
<dbReference type="InterPro" id="IPR027368">
    <property type="entry name" value="MnmE_dom2"/>
</dbReference>
<dbReference type="Gene3D" id="1.20.120.430">
    <property type="entry name" value="tRNA modification GTPase MnmE domain 2"/>
    <property type="match status" value="1"/>
</dbReference>
<dbReference type="AlphaFoldDB" id="A0A383DHL0"/>
<organism evidence="3">
    <name type="scientific">marine metagenome</name>
    <dbReference type="NCBI Taxonomy" id="408172"/>
    <lineage>
        <taxon>unclassified sequences</taxon>
        <taxon>metagenomes</taxon>
        <taxon>ecological metagenomes</taxon>
    </lineage>
</organism>
<dbReference type="CDD" id="cd14858">
    <property type="entry name" value="TrmE_N"/>
    <property type="match status" value="1"/>
</dbReference>
<proteinExistence type="predicted"/>
<dbReference type="InterPro" id="IPR025867">
    <property type="entry name" value="MnmE_helical"/>
</dbReference>
<dbReference type="GO" id="GO:0002098">
    <property type="term" value="P:tRNA wobble uridine modification"/>
    <property type="evidence" value="ECO:0007669"/>
    <property type="project" value="TreeGrafter"/>
</dbReference>
<sequence>MTETIIAPASPGGRGGVAVIRISGKEASHIGKKLCSSLPKPWSLKPCFVVNNQKEIIDQGLVVFFRAPKSYTGEDVVEIHCHGNPLIVDSVVSSGVFFGARLAEPGEFTKRAFLNNKIDLAQAESVADLIASETSQALKGASSSLMGGFSSSINSLVDGLVECRVFVEAVLDFPEEGVDKLGHSGVDGVVGVLEKDLSVLEALIKGSDVGLRLREG</sequence>
<dbReference type="GO" id="GO:0005829">
    <property type="term" value="C:cytosol"/>
    <property type="evidence" value="ECO:0007669"/>
    <property type="project" value="TreeGrafter"/>
</dbReference>
<dbReference type="PANTHER" id="PTHR42714:SF2">
    <property type="entry name" value="TRNA MODIFICATION GTPASE GTPBP3, MITOCHONDRIAL"/>
    <property type="match status" value="1"/>
</dbReference>
<dbReference type="EMBL" id="UINC01217279">
    <property type="protein sequence ID" value="SVE43809.1"/>
    <property type="molecule type" value="Genomic_DNA"/>
</dbReference>
<dbReference type="GO" id="GO:0030488">
    <property type="term" value="P:tRNA methylation"/>
    <property type="evidence" value="ECO:0007669"/>
    <property type="project" value="TreeGrafter"/>
</dbReference>
<evidence type="ECO:0000259" key="2">
    <source>
        <dbReference type="Pfam" id="PF12631"/>
    </source>
</evidence>
<evidence type="ECO:0000259" key="1">
    <source>
        <dbReference type="Pfam" id="PF10396"/>
    </source>
</evidence>
<dbReference type="SUPFAM" id="SSF116878">
    <property type="entry name" value="TrmE connector domain"/>
    <property type="match status" value="1"/>
</dbReference>
<feature type="domain" description="GTP-binding protein TrmE N-terminal" evidence="1">
    <location>
        <begin position="4"/>
        <end position="117"/>
    </location>
</feature>
<accession>A0A383DHL0</accession>
<feature type="domain" description="MnmE helical" evidence="2">
    <location>
        <begin position="120"/>
        <end position="216"/>
    </location>
</feature>
<dbReference type="Gene3D" id="3.30.1360.120">
    <property type="entry name" value="Probable tRNA modification gtpase trme, domain 1"/>
    <property type="match status" value="1"/>
</dbReference>
<dbReference type="SUPFAM" id="SSF103025">
    <property type="entry name" value="Folate-binding domain"/>
    <property type="match status" value="1"/>
</dbReference>
<name>A0A383DHL0_9ZZZZ</name>
<feature type="non-terminal residue" evidence="3">
    <location>
        <position position="216"/>
    </location>
</feature>
<dbReference type="PANTHER" id="PTHR42714">
    <property type="entry name" value="TRNA MODIFICATION GTPASE GTPBP3"/>
    <property type="match status" value="1"/>
</dbReference>
<dbReference type="InterPro" id="IPR018948">
    <property type="entry name" value="GTP-bd_TrmE_N"/>
</dbReference>
<evidence type="ECO:0008006" key="4">
    <source>
        <dbReference type="Google" id="ProtNLM"/>
    </source>
</evidence>